<accession>A0A0E9V3J2</accession>
<name>A0A0E9V3J2_ANGAN</name>
<organism evidence="1">
    <name type="scientific">Anguilla anguilla</name>
    <name type="common">European freshwater eel</name>
    <name type="synonym">Muraena anguilla</name>
    <dbReference type="NCBI Taxonomy" id="7936"/>
    <lineage>
        <taxon>Eukaryota</taxon>
        <taxon>Metazoa</taxon>
        <taxon>Chordata</taxon>
        <taxon>Craniata</taxon>
        <taxon>Vertebrata</taxon>
        <taxon>Euteleostomi</taxon>
        <taxon>Actinopterygii</taxon>
        <taxon>Neopterygii</taxon>
        <taxon>Teleostei</taxon>
        <taxon>Anguilliformes</taxon>
        <taxon>Anguillidae</taxon>
        <taxon>Anguilla</taxon>
    </lineage>
</organism>
<sequence>MVLTSPLLVSGLCWCNPLRSQELSTVYG</sequence>
<evidence type="ECO:0000313" key="1">
    <source>
        <dbReference type="EMBL" id="JAH71803.1"/>
    </source>
</evidence>
<protein>
    <submittedName>
        <fullName evidence="1">Uncharacterized protein</fullName>
    </submittedName>
</protein>
<dbReference type="EMBL" id="GBXM01036774">
    <property type="protein sequence ID" value="JAH71803.1"/>
    <property type="molecule type" value="Transcribed_RNA"/>
</dbReference>
<reference evidence="1" key="2">
    <citation type="journal article" date="2015" name="Fish Shellfish Immunol.">
        <title>Early steps in the European eel (Anguilla anguilla)-Vibrio vulnificus interaction in the gills: Role of the RtxA13 toxin.</title>
        <authorList>
            <person name="Callol A."/>
            <person name="Pajuelo D."/>
            <person name="Ebbesson L."/>
            <person name="Teles M."/>
            <person name="MacKenzie S."/>
            <person name="Amaro C."/>
        </authorList>
    </citation>
    <scope>NUCLEOTIDE SEQUENCE</scope>
</reference>
<proteinExistence type="predicted"/>
<dbReference type="AlphaFoldDB" id="A0A0E9V3J2"/>
<reference evidence="1" key="1">
    <citation type="submission" date="2014-11" db="EMBL/GenBank/DDBJ databases">
        <authorList>
            <person name="Amaro Gonzalez C."/>
        </authorList>
    </citation>
    <scope>NUCLEOTIDE SEQUENCE</scope>
</reference>